<dbReference type="PROSITE" id="PS00211">
    <property type="entry name" value="ABC_TRANSPORTER_1"/>
    <property type="match status" value="1"/>
</dbReference>
<dbReference type="InterPro" id="IPR027417">
    <property type="entry name" value="P-loop_NTPase"/>
</dbReference>
<dbReference type="InterPro" id="IPR017871">
    <property type="entry name" value="ABC_transporter-like_CS"/>
</dbReference>
<dbReference type="SUPFAM" id="SSF52540">
    <property type="entry name" value="P-loop containing nucleoside triphosphate hydrolases"/>
    <property type="match status" value="1"/>
</dbReference>
<evidence type="ECO:0000256" key="2">
    <source>
        <dbReference type="ARBA" id="ARBA00022741"/>
    </source>
</evidence>
<proteinExistence type="predicted"/>
<comment type="caution">
    <text evidence="5">The sequence shown here is derived from an EMBL/GenBank/DDBJ whole genome shotgun (WGS) entry which is preliminary data.</text>
</comment>
<dbReference type="RefSeq" id="WP_201429567.1">
    <property type="nucleotide sequence ID" value="NZ_JAEQBW010000001.1"/>
</dbReference>
<dbReference type="InterPro" id="IPR003439">
    <property type="entry name" value="ABC_transporter-like_ATP-bd"/>
</dbReference>
<dbReference type="EMBL" id="JAEQBW010000001">
    <property type="protein sequence ID" value="MBK6263881.1"/>
    <property type="molecule type" value="Genomic_DNA"/>
</dbReference>
<keyword evidence="2" id="KW-0547">Nucleotide-binding</keyword>
<dbReference type="Gene3D" id="3.40.50.300">
    <property type="entry name" value="P-loop containing nucleotide triphosphate hydrolases"/>
    <property type="match status" value="1"/>
</dbReference>
<sequence length="206" mass="23459">MEIKLTNLSKKFVSNTLFKGLNATFLTNKAYAITGSNGSGKSTLLKIIAGYIAPSSGSVNFTENEILVPKDNHFQHINICAPYLDLVEEFTLAEHIEFHSKFKKVYFDSDLLEEIDKAQLSDSLNKPVQEFSSGMKQRLKIILATCYHSNVLLLDEPTSHLDKAGKEWYNELIKGKINERITLFFSNDEQEFTRFTDNLINIEQLK</sequence>
<accession>A0A934WVW4</accession>
<evidence type="ECO:0000313" key="5">
    <source>
        <dbReference type="EMBL" id="MBK6263881.1"/>
    </source>
</evidence>
<dbReference type="PANTHER" id="PTHR42939">
    <property type="entry name" value="ABC TRANSPORTER ATP-BINDING PROTEIN ALBC-RELATED"/>
    <property type="match status" value="1"/>
</dbReference>
<feature type="domain" description="ABC transporter" evidence="4">
    <location>
        <begin position="3"/>
        <end position="205"/>
    </location>
</feature>
<keyword evidence="6" id="KW-1185">Reference proteome</keyword>
<keyword evidence="1" id="KW-0813">Transport</keyword>
<dbReference type="PROSITE" id="PS50893">
    <property type="entry name" value="ABC_TRANSPORTER_2"/>
    <property type="match status" value="1"/>
</dbReference>
<dbReference type="InterPro" id="IPR051782">
    <property type="entry name" value="ABC_Transporter_VariousFunc"/>
</dbReference>
<dbReference type="Pfam" id="PF00005">
    <property type="entry name" value="ABC_tran"/>
    <property type="match status" value="1"/>
</dbReference>
<organism evidence="5 6">
    <name type="scientific">Marivirga aurantiaca</name>
    <dbReference type="NCBI Taxonomy" id="2802615"/>
    <lineage>
        <taxon>Bacteria</taxon>
        <taxon>Pseudomonadati</taxon>
        <taxon>Bacteroidota</taxon>
        <taxon>Cytophagia</taxon>
        <taxon>Cytophagales</taxon>
        <taxon>Marivirgaceae</taxon>
        <taxon>Marivirga</taxon>
    </lineage>
</organism>
<reference evidence="5" key="1">
    <citation type="submission" date="2021-01" db="EMBL/GenBank/DDBJ databases">
        <title>Marivirga aurantiaca sp. nov., isolated from intertidal surface sediments.</title>
        <authorList>
            <person name="Zhang M."/>
        </authorList>
    </citation>
    <scope>NUCLEOTIDE SEQUENCE</scope>
    <source>
        <strain evidence="5">S37H4</strain>
    </source>
</reference>
<name>A0A934WVW4_9BACT</name>
<evidence type="ECO:0000256" key="1">
    <source>
        <dbReference type="ARBA" id="ARBA00022448"/>
    </source>
</evidence>
<protein>
    <submittedName>
        <fullName evidence="5">ATP-binding cassette domain-containing protein</fullName>
    </submittedName>
</protein>
<gene>
    <name evidence="5" type="ORF">JKA74_02435</name>
</gene>
<dbReference type="GO" id="GO:0016887">
    <property type="term" value="F:ATP hydrolysis activity"/>
    <property type="evidence" value="ECO:0007669"/>
    <property type="project" value="InterPro"/>
</dbReference>
<dbReference type="SMART" id="SM00382">
    <property type="entry name" value="AAA"/>
    <property type="match status" value="1"/>
</dbReference>
<dbReference type="PANTHER" id="PTHR42939:SF1">
    <property type="entry name" value="ABC TRANSPORTER ATP-BINDING PROTEIN ALBC-RELATED"/>
    <property type="match status" value="1"/>
</dbReference>
<dbReference type="Proteomes" id="UP000611723">
    <property type="component" value="Unassembled WGS sequence"/>
</dbReference>
<evidence type="ECO:0000259" key="4">
    <source>
        <dbReference type="PROSITE" id="PS50893"/>
    </source>
</evidence>
<dbReference type="AlphaFoldDB" id="A0A934WVW4"/>
<evidence type="ECO:0000313" key="6">
    <source>
        <dbReference type="Proteomes" id="UP000611723"/>
    </source>
</evidence>
<evidence type="ECO:0000256" key="3">
    <source>
        <dbReference type="ARBA" id="ARBA00022840"/>
    </source>
</evidence>
<keyword evidence="3 5" id="KW-0067">ATP-binding</keyword>
<dbReference type="InterPro" id="IPR003593">
    <property type="entry name" value="AAA+_ATPase"/>
</dbReference>
<dbReference type="GO" id="GO:0005524">
    <property type="term" value="F:ATP binding"/>
    <property type="evidence" value="ECO:0007669"/>
    <property type="project" value="UniProtKB-KW"/>
</dbReference>